<evidence type="ECO:0000313" key="1">
    <source>
        <dbReference type="EMBL" id="QKD80382.1"/>
    </source>
</evidence>
<dbReference type="RefSeq" id="WP_159522499.1">
    <property type="nucleotide sequence ID" value="NZ_CP053642.1"/>
</dbReference>
<dbReference type="EMBL" id="CP053642">
    <property type="protein sequence ID" value="QKD80382.1"/>
    <property type="molecule type" value="Genomic_DNA"/>
</dbReference>
<dbReference type="AlphaFoldDB" id="A0A6M8B379"/>
<keyword evidence="2" id="KW-1185">Reference proteome</keyword>
<dbReference type="SUPFAM" id="SSF56784">
    <property type="entry name" value="HAD-like"/>
    <property type="match status" value="1"/>
</dbReference>
<dbReference type="KEGG" id="amam:HPC72_09325"/>
<dbReference type="GO" id="GO:0000287">
    <property type="term" value="F:magnesium ion binding"/>
    <property type="evidence" value="ECO:0007669"/>
    <property type="project" value="TreeGrafter"/>
</dbReference>
<dbReference type="PANTHER" id="PTHR10000:SF8">
    <property type="entry name" value="HAD SUPERFAMILY HYDROLASE-LIKE, TYPE 3"/>
    <property type="match status" value="1"/>
</dbReference>
<gene>
    <name evidence="1" type="ORF">HPC72_09325</name>
</gene>
<accession>A0A6M8B379</accession>
<organism evidence="1 2">
    <name type="scientific">Actinomyces marmotae</name>
    <dbReference type="NCBI Taxonomy" id="2737173"/>
    <lineage>
        <taxon>Bacteria</taxon>
        <taxon>Bacillati</taxon>
        <taxon>Actinomycetota</taxon>
        <taxon>Actinomycetes</taxon>
        <taxon>Actinomycetales</taxon>
        <taxon>Actinomycetaceae</taxon>
        <taxon>Actinomyces</taxon>
    </lineage>
</organism>
<dbReference type="Gene3D" id="3.40.50.1000">
    <property type="entry name" value="HAD superfamily/HAD-like"/>
    <property type="match status" value="1"/>
</dbReference>
<reference evidence="1 2" key="1">
    <citation type="submission" date="2020-05" db="EMBL/GenBank/DDBJ databases">
        <title>Actinomyces sp. zg-325.</title>
        <authorList>
            <person name="Yang C."/>
        </authorList>
    </citation>
    <scope>NUCLEOTIDE SEQUENCE [LARGE SCALE GENOMIC DNA]</scope>
    <source>
        <strain evidence="2">zg-325</strain>
    </source>
</reference>
<dbReference type="PANTHER" id="PTHR10000">
    <property type="entry name" value="PHOSPHOSERINE PHOSPHATASE"/>
    <property type="match status" value="1"/>
</dbReference>
<dbReference type="InterPro" id="IPR036412">
    <property type="entry name" value="HAD-like_sf"/>
</dbReference>
<dbReference type="Proteomes" id="UP000504752">
    <property type="component" value="Chromosome"/>
</dbReference>
<proteinExistence type="predicted"/>
<name>A0A6M8B379_9ACTO</name>
<protein>
    <submittedName>
        <fullName evidence="1">HAD family phosphatase</fullName>
    </submittedName>
</protein>
<dbReference type="GO" id="GO:0016791">
    <property type="term" value="F:phosphatase activity"/>
    <property type="evidence" value="ECO:0007669"/>
    <property type="project" value="TreeGrafter"/>
</dbReference>
<dbReference type="Pfam" id="PF08282">
    <property type="entry name" value="Hydrolase_3"/>
    <property type="match status" value="1"/>
</dbReference>
<dbReference type="Gene3D" id="3.30.1240.10">
    <property type="match status" value="1"/>
</dbReference>
<evidence type="ECO:0000313" key="2">
    <source>
        <dbReference type="Proteomes" id="UP000504752"/>
    </source>
</evidence>
<dbReference type="GO" id="GO:0005829">
    <property type="term" value="C:cytosol"/>
    <property type="evidence" value="ECO:0007669"/>
    <property type="project" value="TreeGrafter"/>
</dbReference>
<sequence length="265" mass="28748">MRRLIVTDLDSTIIFNRAVARADREAMERWRAAGNLLAIDTGKSIFAARGVLEPEGVRFDYGVVFTGAVLIDGEYRVLAARHLPDGVARAIVEDTAGLPGVTTYATTITQDYILADNNGDTSSILQVFEPMSAALMSEHRFIGVPLRVTDDFLRERIEIEAVERWGAGIECHRNLEFLDIVPTGSSKGGGLAELLAGPLAPIRASEGLEVWTLGDSYNDVSMHALADHPITLPWAPPEVSRACERVVGSMAELIDDLLGQVPPVL</sequence>
<dbReference type="InterPro" id="IPR023214">
    <property type="entry name" value="HAD_sf"/>
</dbReference>